<dbReference type="SUPFAM" id="SSF56801">
    <property type="entry name" value="Acetyl-CoA synthetase-like"/>
    <property type="match status" value="2"/>
</dbReference>
<dbReference type="InterPro" id="IPR020806">
    <property type="entry name" value="PKS_PP-bd"/>
</dbReference>
<dbReference type="InterPro" id="IPR045851">
    <property type="entry name" value="AMP-bd_C_sf"/>
</dbReference>
<evidence type="ECO:0000256" key="1">
    <source>
        <dbReference type="ARBA" id="ARBA00022450"/>
    </source>
</evidence>
<dbReference type="InterPro" id="IPR005793">
    <property type="entry name" value="Formyl_trans_C"/>
</dbReference>
<dbReference type="InterPro" id="IPR025110">
    <property type="entry name" value="AMP-bd_C"/>
</dbReference>
<dbReference type="GO" id="GO:0031177">
    <property type="term" value="F:phosphopantetheine binding"/>
    <property type="evidence" value="ECO:0007669"/>
    <property type="project" value="InterPro"/>
</dbReference>
<feature type="domain" description="Carrier" evidence="3">
    <location>
        <begin position="1442"/>
        <end position="1517"/>
    </location>
</feature>
<dbReference type="FunFam" id="2.30.38.10:FF:000001">
    <property type="entry name" value="Non-ribosomal peptide synthetase PvdI"/>
    <property type="match status" value="1"/>
</dbReference>
<keyword evidence="1" id="KW-0596">Phosphopantetheine</keyword>
<dbReference type="Pfam" id="PF13193">
    <property type="entry name" value="AMP-binding_C"/>
    <property type="match status" value="1"/>
</dbReference>
<dbReference type="Pfam" id="PF02911">
    <property type="entry name" value="Formyl_trans_C"/>
    <property type="match status" value="1"/>
</dbReference>
<evidence type="ECO:0000259" key="3">
    <source>
        <dbReference type="PROSITE" id="PS50075"/>
    </source>
</evidence>
<dbReference type="GO" id="GO:0005737">
    <property type="term" value="C:cytoplasm"/>
    <property type="evidence" value="ECO:0007669"/>
    <property type="project" value="TreeGrafter"/>
</dbReference>
<sequence>MMHCSWRCVLIGEESLLIQCAKTLEARGHRIAAVVSRRPAIRNWASEAGILLVDRPRDLPSAEVGRFDYLFSVTNLSVLSDEVLSLPAKGAINFHDGPLPHYAGLNVPVWALLNGEPLHGITWHQMTGEVDGGAVLTARGIAIDEGETAFSLNTKCFAAGIDSFEELVDGLASGRIVPQAQPNGPARYFSRRHRPEAACAIQWHQPADKIERLIRALDFGGYANPIGKAKASFGGALMLVLGASVEGDTSRFAPGTIVAIEPHRIIVATGAEHLALHRLSTLQGAELAVSEAVGRFGLREGAQFDVLDRSTLSALTEINSGLAAHENYWRSRIASLGPVDLPLVVRDRHPGRDIMTHAELVMPGPDVLGREKAVLAAAVALIGRLADKEEFDFGYTDPVMTASHAGLEAWFSPQVPLRAEIDFSQGLDHLREGLCGSVREAHRRLGFSSDLVARMPELRAEKDRVLLPVSILIAETLDEVTLLPGSELTIAIRSDGRVSRWFHDPARLDHAAVTTMQQGLLSLLAAADAEPQAPTGELPLISPVELAKAIRAWSGPDAAWRADACVHELFEEQARRTPDRVAVTCRGESLSYGELNRRSNQIARHLQQQGAGPDQFVGLFVDRSLDMLVALLGILKAGGAYVPLDPKYPSERIAHMIADSRAKLIITQAHLAERISGEGATLVRIDADWPEIMRHSPEPVESAAGPASLAYVIYTSGSTGKPKGVMVEHRNVANFFAGMDQHITPEGTWLAVTSLSFDISVLELCWTLSRGLHVILSTGGELTEARVPVKKPLDFSLFYFAADAESQPGEKYRLLLEGAKFADQNGFSAVWTPERHFHSFGGLYPNPAVTGAAVAAITSRVKIRGGSVVVPLHHPVRVAEEWSVVDNLSNGRAGIAFASGWQPNDFVLRPESFADRTGALLNGMDAVRALWRGESRSFAGPLGKPVEVQILPRPVQPELPFWITSAGNVDTFAAAGRAGGGVLTHLLGQSLGELSEKLDAYRNAWREAGHEGEGHVTLMLHSFVGPDAEQVREAVREPMIAYLRTATSLVKQYAWAFPAFKRRAGMAESAGQDAFEALSQTDMEMLLSFAFDRYYETSGLFGTPESCLAMVDMARTVGVDEIACLIDFGVPERQVLEHLPYLNQLRLMASSGEPAGADEPLPVLMKRHAVTHLQCTPSMMRLMLADDRLREPIAALKHVMIGGEAFPPDLARELTGLSGGAVTNMYGPTETTIWSAAHKVDGSDGAIPLGRPLANQHVYILDSRQQPVLPGAPGELVIGGHGVVRGYLDRPSLTAERFIADPLRPGERAYRTGDLGRRRADGVIEFLGRLDHQVKVRGYRIELGEIEAVLNDHEAVQEAVVVAREDEVGDKQLIAYVVPELSRDMIAEVRECLKARLPEFMVAAHIMSLARLPMTPNGKVDRNALPALESVSMTSVAESYVAPAGGMEQRIAAIWCDVLKLSQVGTRDNFFDLGGHSLLAVQMHRRLRTELRRELPITDIFRFPTVQSLSAHLAGGDSSAKAAEEGLSRAEGRRAALQRRIAGRVPAVLGEGS</sequence>
<dbReference type="Gene3D" id="3.30.300.30">
    <property type="match status" value="1"/>
</dbReference>
<dbReference type="PROSITE" id="PS00455">
    <property type="entry name" value="AMP_BINDING"/>
    <property type="match status" value="1"/>
</dbReference>
<dbReference type="SUPFAM" id="SSF47336">
    <property type="entry name" value="ACP-like"/>
    <property type="match status" value="1"/>
</dbReference>
<dbReference type="FunFam" id="3.40.50.980:FF:000001">
    <property type="entry name" value="Non-ribosomal peptide synthetase"/>
    <property type="match status" value="1"/>
</dbReference>
<dbReference type="GO" id="GO:0016705">
    <property type="term" value="F:oxidoreductase activity, acting on paired donors, with incorporation or reduction of molecular oxygen"/>
    <property type="evidence" value="ECO:0007669"/>
    <property type="project" value="InterPro"/>
</dbReference>
<dbReference type="Gene3D" id="3.30.559.30">
    <property type="entry name" value="Nonribosomal peptide synthetase, condensation domain"/>
    <property type="match status" value="1"/>
</dbReference>
<keyword evidence="2" id="KW-0597">Phosphoprotein</keyword>
<name>A0A840HTS1_9SPHN</name>
<gene>
    <name evidence="4" type="ORF">HNQ99_001262</name>
</gene>
<dbReference type="InterPro" id="IPR011251">
    <property type="entry name" value="Luciferase-like_dom"/>
</dbReference>
<dbReference type="Gene3D" id="1.10.1200.10">
    <property type="entry name" value="ACP-like"/>
    <property type="match status" value="1"/>
</dbReference>
<dbReference type="PROSITE" id="PS50075">
    <property type="entry name" value="CARRIER"/>
    <property type="match status" value="1"/>
</dbReference>
<evidence type="ECO:0000256" key="2">
    <source>
        <dbReference type="ARBA" id="ARBA00022553"/>
    </source>
</evidence>
<dbReference type="SMART" id="SM00823">
    <property type="entry name" value="PKS_PP"/>
    <property type="match status" value="1"/>
</dbReference>
<dbReference type="GO" id="GO:0072330">
    <property type="term" value="P:monocarboxylic acid biosynthetic process"/>
    <property type="evidence" value="ECO:0007669"/>
    <property type="project" value="UniProtKB-ARBA"/>
</dbReference>
<dbReference type="InterPro" id="IPR024011">
    <property type="entry name" value="Biosynth_lucif-like_mOase_dom"/>
</dbReference>
<dbReference type="SUPFAM" id="SSF52777">
    <property type="entry name" value="CoA-dependent acyltransferases"/>
    <property type="match status" value="1"/>
</dbReference>
<organism evidence="4 5">
    <name type="scientific">Rhizorhapis suberifaciens</name>
    <name type="common">corky root of lettuce</name>
    <dbReference type="NCBI Taxonomy" id="13656"/>
    <lineage>
        <taxon>Bacteria</taxon>
        <taxon>Pseudomonadati</taxon>
        <taxon>Pseudomonadota</taxon>
        <taxon>Alphaproteobacteria</taxon>
        <taxon>Sphingomonadales</taxon>
        <taxon>Sphingomonadaceae</taxon>
        <taxon>Rhizorhapis</taxon>
    </lineage>
</organism>
<dbReference type="PANTHER" id="PTHR45527">
    <property type="entry name" value="NONRIBOSOMAL PEPTIDE SYNTHETASE"/>
    <property type="match status" value="1"/>
</dbReference>
<dbReference type="GO" id="GO:0043041">
    <property type="term" value="P:amino acid activation for nonribosomal peptide biosynthetic process"/>
    <property type="evidence" value="ECO:0007669"/>
    <property type="project" value="TreeGrafter"/>
</dbReference>
<dbReference type="GO" id="GO:0004497">
    <property type="term" value="F:monooxygenase activity"/>
    <property type="evidence" value="ECO:0007669"/>
    <property type="project" value="UniProtKB-KW"/>
</dbReference>
<dbReference type="Gene3D" id="3.20.20.30">
    <property type="entry name" value="Luciferase-like domain"/>
    <property type="match status" value="1"/>
</dbReference>
<dbReference type="SUPFAM" id="SSF51679">
    <property type="entry name" value="Bacterial luciferase-like"/>
    <property type="match status" value="1"/>
</dbReference>
<dbReference type="Gene3D" id="3.40.50.12780">
    <property type="entry name" value="N-terminal domain of ligase-like"/>
    <property type="match status" value="2"/>
</dbReference>
<dbReference type="InterPro" id="IPR020845">
    <property type="entry name" value="AMP-binding_CS"/>
</dbReference>
<reference evidence="4 5" key="1">
    <citation type="submission" date="2020-08" db="EMBL/GenBank/DDBJ databases">
        <title>Genomic Encyclopedia of Type Strains, Phase IV (KMG-IV): sequencing the most valuable type-strain genomes for metagenomic binning, comparative biology and taxonomic classification.</title>
        <authorList>
            <person name="Goeker M."/>
        </authorList>
    </citation>
    <scope>NUCLEOTIDE SEQUENCE [LARGE SCALE GENOMIC DNA]</scope>
    <source>
        <strain evidence="4 5">DSM 7465</strain>
    </source>
</reference>
<dbReference type="InterPro" id="IPR000873">
    <property type="entry name" value="AMP-dep_synth/lig_dom"/>
</dbReference>
<dbReference type="FunFam" id="1.10.1200.10:FF:000016">
    <property type="entry name" value="Non-ribosomal peptide synthase"/>
    <property type="match status" value="1"/>
</dbReference>
<dbReference type="InterPro" id="IPR036736">
    <property type="entry name" value="ACP-like_sf"/>
</dbReference>
<dbReference type="FunFam" id="3.30.300.30:FF:000010">
    <property type="entry name" value="Enterobactin synthetase component F"/>
    <property type="match status" value="1"/>
</dbReference>
<dbReference type="InterPro" id="IPR036661">
    <property type="entry name" value="Luciferase-like_sf"/>
</dbReference>
<dbReference type="InterPro" id="IPR002376">
    <property type="entry name" value="Formyl_transf_N"/>
</dbReference>
<dbReference type="SUPFAM" id="SSF50486">
    <property type="entry name" value="FMT C-terminal domain-like"/>
    <property type="match status" value="1"/>
</dbReference>
<dbReference type="Pfam" id="PF00550">
    <property type="entry name" value="PP-binding"/>
    <property type="match status" value="1"/>
</dbReference>
<protein>
    <submittedName>
        <fullName evidence="4">Natural product biosynthesis luciferase-like monooxygenase protein</fullName>
    </submittedName>
</protein>
<dbReference type="NCBIfam" id="TIGR04020">
    <property type="entry name" value="seco_metab_LLM"/>
    <property type="match status" value="1"/>
</dbReference>
<comment type="caution">
    <text evidence="4">The sequence shown here is derived from an EMBL/GenBank/DDBJ whole genome shotgun (WGS) entry which is preliminary data.</text>
</comment>
<dbReference type="InterPro" id="IPR011034">
    <property type="entry name" value="Formyl_transferase-like_C_sf"/>
</dbReference>
<dbReference type="CDD" id="cd05930">
    <property type="entry name" value="A_NRPS"/>
    <property type="match status" value="1"/>
</dbReference>
<dbReference type="Pfam" id="PF00551">
    <property type="entry name" value="Formyl_trans_N"/>
    <property type="match status" value="1"/>
</dbReference>
<dbReference type="InterPro" id="IPR009081">
    <property type="entry name" value="PP-bd_ACP"/>
</dbReference>
<dbReference type="RefSeq" id="WP_221232602.1">
    <property type="nucleotide sequence ID" value="NZ_JACHOV010000004.1"/>
</dbReference>
<proteinExistence type="predicted"/>
<accession>A0A840HTS1</accession>
<keyword evidence="4" id="KW-0503">Monooxygenase</keyword>
<dbReference type="InterPro" id="IPR042099">
    <property type="entry name" value="ANL_N_sf"/>
</dbReference>
<dbReference type="Pfam" id="PF00296">
    <property type="entry name" value="Bac_luciferase"/>
    <property type="match status" value="1"/>
</dbReference>
<evidence type="ECO:0000313" key="4">
    <source>
        <dbReference type="EMBL" id="MBB4640958.1"/>
    </source>
</evidence>
<dbReference type="Pfam" id="PF00501">
    <property type="entry name" value="AMP-binding"/>
    <property type="match status" value="2"/>
</dbReference>
<dbReference type="GO" id="GO:0044550">
    <property type="term" value="P:secondary metabolite biosynthetic process"/>
    <property type="evidence" value="ECO:0007669"/>
    <property type="project" value="TreeGrafter"/>
</dbReference>
<dbReference type="Proteomes" id="UP000575068">
    <property type="component" value="Unassembled WGS sequence"/>
</dbReference>
<dbReference type="Gene3D" id="3.40.50.12230">
    <property type="match status" value="1"/>
</dbReference>
<dbReference type="EMBL" id="JACHOV010000004">
    <property type="protein sequence ID" value="MBB4640958.1"/>
    <property type="molecule type" value="Genomic_DNA"/>
</dbReference>
<dbReference type="PANTHER" id="PTHR45527:SF1">
    <property type="entry name" value="FATTY ACID SYNTHASE"/>
    <property type="match status" value="1"/>
</dbReference>
<dbReference type="SUPFAM" id="SSF53328">
    <property type="entry name" value="Formyltransferase"/>
    <property type="match status" value="1"/>
</dbReference>
<keyword evidence="5" id="KW-1185">Reference proteome</keyword>
<evidence type="ECO:0000313" key="5">
    <source>
        <dbReference type="Proteomes" id="UP000575068"/>
    </source>
</evidence>
<dbReference type="InterPro" id="IPR036477">
    <property type="entry name" value="Formyl_transf_N_sf"/>
</dbReference>
<keyword evidence="4" id="KW-0560">Oxidoreductase</keyword>